<gene>
    <name evidence="3" type="ORF">SK128_000263</name>
</gene>
<dbReference type="Proteomes" id="UP001381693">
    <property type="component" value="Unassembled WGS sequence"/>
</dbReference>
<evidence type="ECO:0000313" key="3">
    <source>
        <dbReference type="EMBL" id="KAK7086354.1"/>
    </source>
</evidence>
<evidence type="ECO:0000313" key="4">
    <source>
        <dbReference type="Proteomes" id="UP001381693"/>
    </source>
</evidence>
<evidence type="ECO:0000256" key="2">
    <source>
        <dbReference type="SAM" id="MobiDB-lite"/>
    </source>
</evidence>
<dbReference type="AlphaFoldDB" id="A0AAN9AGD0"/>
<feature type="compositionally biased region" description="Basic and acidic residues" evidence="2">
    <location>
        <begin position="11"/>
        <end position="21"/>
    </location>
</feature>
<dbReference type="GO" id="GO:0005634">
    <property type="term" value="C:nucleus"/>
    <property type="evidence" value="ECO:0007669"/>
    <property type="project" value="TreeGrafter"/>
</dbReference>
<name>A0AAN9AGD0_HALRR</name>
<proteinExistence type="predicted"/>
<feature type="region of interest" description="Disordered" evidence="2">
    <location>
        <begin position="52"/>
        <end position="71"/>
    </location>
</feature>
<feature type="compositionally biased region" description="Basic and acidic residues" evidence="2">
    <location>
        <begin position="55"/>
        <end position="71"/>
    </location>
</feature>
<feature type="region of interest" description="Disordered" evidence="2">
    <location>
        <begin position="114"/>
        <end position="149"/>
    </location>
</feature>
<dbReference type="InterPro" id="IPR025066">
    <property type="entry name" value="CCDC174-like"/>
</dbReference>
<accession>A0AAN9AGD0</accession>
<dbReference type="EMBL" id="JAXCGZ010000235">
    <property type="protein sequence ID" value="KAK7086354.1"/>
    <property type="molecule type" value="Genomic_DNA"/>
</dbReference>
<dbReference type="PANTHER" id="PTHR15885">
    <property type="entry name" value="COILED-COIL DOMAIN-CONTAINING PROTEIN 174"/>
    <property type="match status" value="1"/>
</dbReference>
<comment type="caution">
    <text evidence="3">The sequence shown here is derived from an EMBL/GenBank/DDBJ whole genome shotgun (WGS) entry which is preliminary data.</text>
</comment>
<dbReference type="PANTHER" id="PTHR15885:SF1">
    <property type="entry name" value="COILED-COIL DOMAIN-CONTAINING PROTEIN 174"/>
    <property type="match status" value="1"/>
</dbReference>
<evidence type="ECO:0000256" key="1">
    <source>
        <dbReference type="ARBA" id="ARBA00023054"/>
    </source>
</evidence>
<keyword evidence="4" id="KW-1185">Reference proteome</keyword>
<organism evidence="3 4">
    <name type="scientific">Halocaridina rubra</name>
    <name type="common">Hawaiian red shrimp</name>
    <dbReference type="NCBI Taxonomy" id="373956"/>
    <lineage>
        <taxon>Eukaryota</taxon>
        <taxon>Metazoa</taxon>
        <taxon>Ecdysozoa</taxon>
        <taxon>Arthropoda</taxon>
        <taxon>Crustacea</taxon>
        <taxon>Multicrustacea</taxon>
        <taxon>Malacostraca</taxon>
        <taxon>Eumalacostraca</taxon>
        <taxon>Eucarida</taxon>
        <taxon>Decapoda</taxon>
        <taxon>Pleocyemata</taxon>
        <taxon>Caridea</taxon>
        <taxon>Atyoidea</taxon>
        <taxon>Atyidae</taxon>
        <taxon>Halocaridina</taxon>
    </lineage>
</organism>
<reference evidence="3 4" key="1">
    <citation type="submission" date="2023-11" db="EMBL/GenBank/DDBJ databases">
        <title>Halocaridina rubra genome assembly.</title>
        <authorList>
            <person name="Smith C."/>
        </authorList>
    </citation>
    <scope>NUCLEOTIDE SEQUENCE [LARGE SCALE GENOMIC DNA]</scope>
    <source>
        <strain evidence="3">EP-1</strain>
        <tissue evidence="3">Whole</tissue>
    </source>
</reference>
<sequence length="149" mass="17339">MESDLVGLRAELQKKKAEASKHGGGKKGIPKRQVDKLQKPSSFNIKNADIALNYEKSRDPEKEETPSEETIKGILERKAQLYEKLHNGIEALDDDNIKEKYMVDFQKKIVDEVNDMKMRKEKELERKAKHPRREEAEPENYKASKEEEE</sequence>
<feature type="non-terminal residue" evidence="3">
    <location>
        <position position="149"/>
    </location>
</feature>
<protein>
    <submittedName>
        <fullName evidence="3">Uncharacterized protein</fullName>
    </submittedName>
</protein>
<keyword evidence="1" id="KW-0175">Coiled coil</keyword>
<feature type="region of interest" description="Disordered" evidence="2">
    <location>
        <begin position="1"/>
        <end position="42"/>
    </location>
</feature>